<dbReference type="SUPFAM" id="SSF53067">
    <property type="entry name" value="Actin-like ATPase domain"/>
    <property type="match status" value="1"/>
</dbReference>
<dbReference type="AlphaFoldDB" id="A0A9N8J956"/>
<reference evidence="1" key="1">
    <citation type="submission" date="2020-06" db="EMBL/GenBank/DDBJ databases">
        <authorList>
            <person name="Onetto C."/>
        </authorList>
    </citation>
    <scope>NUCLEOTIDE SEQUENCE</scope>
</reference>
<keyword evidence="2" id="KW-1185">Reference proteome</keyword>
<dbReference type="CDD" id="cd10170">
    <property type="entry name" value="ASKHA_NBD_HSP70"/>
    <property type="match status" value="1"/>
</dbReference>
<name>A0A9N8J956_9PEZI</name>
<organism evidence="1 2">
    <name type="scientific">Aureobasidium vineae</name>
    <dbReference type="NCBI Taxonomy" id="2773715"/>
    <lineage>
        <taxon>Eukaryota</taxon>
        <taxon>Fungi</taxon>
        <taxon>Dikarya</taxon>
        <taxon>Ascomycota</taxon>
        <taxon>Pezizomycotina</taxon>
        <taxon>Dothideomycetes</taxon>
        <taxon>Dothideomycetidae</taxon>
        <taxon>Dothideales</taxon>
        <taxon>Saccotheciaceae</taxon>
        <taxon>Aureobasidium</taxon>
    </lineage>
</organism>
<gene>
    <name evidence="1" type="ORF">AWRI4619_LOCUS1864</name>
</gene>
<dbReference type="InterPro" id="IPR043129">
    <property type="entry name" value="ATPase_NBD"/>
</dbReference>
<dbReference type="EMBL" id="CAIJEN010000002">
    <property type="protein sequence ID" value="CAD0083297.1"/>
    <property type="molecule type" value="Genomic_DNA"/>
</dbReference>
<evidence type="ECO:0000313" key="1">
    <source>
        <dbReference type="EMBL" id="CAD0083297.1"/>
    </source>
</evidence>
<accession>A0A9N8J956</accession>
<proteinExistence type="predicted"/>
<protein>
    <recommendedName>
        <fullName evidence="3">Actin-like ATPase domain-containing protein</fullName>
    </recommendedName>
</protein>
<dbReference type="PANTHER" id="PTHR14187">
    <property type="entry name" value="ALPHA KINASE/ELONGATION FACTOR 2 KINASE"/>
    <property type="match status" value="1"/>
</dbReference>
<evidence type="ECO:0000313" key="2">
    <source>
        <dbReference type="Proteomes" id="UP000716446"/>
    </source>
</evidence>
<sequence length="328" mass="38099">MLSLRFAELVERRLGVETCKMYRETNARGWARCMEEFELRTKRDFDISHNDLNYSYYIILPGASDNHDHGIQSNFITLKTSDILEIFRPIVQQIIDLVTEQYNALEKKGKQPSSVILCGGFGDNVYLYESLKTHFEDTEDFAVLQPSNAWTAIARGAIIHCIEGEGLVRTRIARRHYGVVMRAVYNEEKHGESVNKVHDPNDGRWYVDNRIDWYVAKGQALPYADPILRDFYFTSENEFFEESILMVVCDSDEPPTDFKPTASTRMFCTITPDIRSIPREHWWEDMNEDNNRYMKLNYQVGMKFTGGTILWDVRVDGEIYGTAAADYE</sequence>
<dbReference type="PANTHER" id="PTHR14187:SF5">
    <property type="entry name" value="HEAT SHOCK 70 KDA PROTEIN 12A"/>
    <property type="match status" value="1"/>
</dbReference>
<evidence type="ECO:0008006" key="3">
    <source>
        <dbReference type="Google" id="ProtNLM"/>
    </source>
</evidence>
<comment type="caution">
    <text evidence="1">The sequence shown here is derived from an EMBL/GenBank/DDBJ whole genome shotgun (WGS) entry which is preliminary data.</text>
</comment>
<dbReference type="Proteomes" id="UP000716446">
    <property type="component" value="Unassembled WGS sequence"/>
</dbReference>